<dbReference type="RefSeq" id="WP_187014188.1">
    <property type="nucleotide sequence ID" value="NZ_JACOQI010000004.1"/>
</dbReference>
<feature type="transmembrane region" description="Helical" evidence="1">
    <location>
        <begin position="172"/>
        <end position="196"/>
    </location>
</feature>
<keyword evidence="1" id="KW-0812">Transmembrane</keyword>
<name>A0A923S6R0_9FIRM</name>
<feature type="transmembrane region" description="Helical" evidence="1">
    <location>
        <begin position="73"/>
        <end position="98"/>
    </location>
</feature>
<protein>
    <submittedName>
        <fullName evidence="2">ABC-2 transporter permease</fullName>
    </submittedName>
</protein>
<organism evidence="2 3">
    <name type="scientific">Dysosmobacter segnis</name>
    <dbReference type="NCBI Taxonomy" id="2763042"/>
    <lineage>
        <taxon>Bacteria</taxon>
        <taxon>Bacillati</taxon>
        <taxon>Bacillota</taxon>
        <taxon>Clostridia</taxon>
        <taxon>Eubacteriales</taxon>
        <taxon>Oscillospiraceae</taxon>
        <taxon>Dysosmobacter</taxon>
    </lineage>
</organism>
<feature type="transmembrane region" description="Helical" evidence="1">
    <location>
        <begin position="114"/>
        <end position="135"/>
    </location>
</feature>
<sequence length="203" mass="21993">MKALLLKDWYVLRKQAWAYLIIVLVWGAIPSEVLNLLAVVYGAMIPYTAMAYDQRSHWDRFARMLPYSDRTVVLSRYALGWVSLLIGTAAVTLCQGIVSCLPVRTEAAAGLSPALIYTALCVGTILLSINVPLTLRFGSEKARMVSVLITFLVFASVGFLKGLDAGSPAGAAAFPALLLPAALTIIATAVSIPLSLKFYRENR</sequence>
<dbReference type="Proteomes" id="UP000620327">
    <property type="component" value="Unassembled WGS sequence"/>
</dbReference>
<dbReference type="Pfam" id="PF13346">
    <property type="entry name" value="ABC2_membrane_5"/>
    <property type="match status" value="1"/>
</dbReference>
<gene>
    <name evidence="2" type="ORF">H8Z83_05785</name>
</gene>
<proteinExistence type="predicted"/>
<dbReference type="AlphaFoldDB" id="A0A923S6R0"/>
<evidence type="ECO:0000313" key="2">
    <source>
        <dbReference type="EMBL" id="MBC5769836.1"/>
    </source>
</evidence>
<keyword evidence="3" id="KW-1185">Reference proteome</keyword>
<evidence type="ECO:0000256" key="1">
    <source>
        <dbReference type="SAM" id="Phobius"/>
    </source>
</evidence>
<evidence type="ECO:0000313" key="3">
    <source>
        <dbReference type="Proteomes" id="UP000620327"/>
    </source>
</evidence>
<keyword evidence="1" id="KW-1133">Transmembrane helix</keyword>
<reference evidence="2" key="1">
    <citation type="submission" date="2020-08" db="EMBL/GenBank/DDBJ databases">
        <title>Genome public.</title>
        <authorList>
            <person name="Liu C."/>
            <person name="Sun Q."/>
        </authorList>
    </citation>
    <scope>NUCLEOTIDE SEQUENCE</scope>
    <source>
        <strain evidence="2">BX15</strain>
    </source>
</reference>
<accession>A0A923S6R0</accession>
<feature type="transmembrane region" description="Helical" evidence="1">
    <location>
        <begin position="142"/>
        <end position="160"/>
    </location>
</feature>
<keyword evidence="1" id="KW-0472">Membrane</keyword>
<dbReference type="InterPro" id="IPR025699">
    <property type="entry name" value="ABC2_memb-like"/>
</dbReference>
<dbReference type="EMBL" id="JACOQI010000004">
    <property type="protein sequence ID" value="MBC5769836.1"/>
    <property type="molecule type" value="Genomic_DNA"/>
</dbReference>
<comment type="caution">
    <text evidence="2">The sequence shown here is derived from an EMBL/GenBank/DDBJ whole genome shotgun (WGS) entry which is preliminary data.</text>
</comment>